<dbReference type="Proteomes" id="UP001195903">
    <property type="component" value="Unassembled WGS sequence"/>
</dbReference>
<dbReference type="RefSeq" id="WP_214505976.1">
    <property type="nucleotide sequence ID" value="NZ_JAHEPS010000001.1"/>
</dbReference>
<dbReference type="EMBL" id="JAHEPS010000001">
    <property type="protein sequence ID" value="MBT1443818.1"/>
    <property type="molecule type" value="Genomic_DNA"/>
</dbReference>
<evidence type="ECO:0000313" key="2">
    <source>
        <dbReference type="Proteomes" id="UP001195903"/>
    </source>
</evidence>
<reference evidence="1 2" key="1">
    <citation type="submission" date="2021-05" db="EMBL/GenBank/DDBJ databases">
        <title>Shewanella sp. JM162201.</title>
        <authorList>
            <person name="Xu S."/>
            <person name="Li A."/>
        </authorList>
    </citation>
    <scope>NUCLEOTIDE SEQUENCE [LARGE SCALE GENOMIC DNA]</scope>
    <source>
        <strain evidence="1 2">JM162201</strain>
    </source>
</reference>
<name>A0ABS5V429_9GAMM</name>
<comment type="caution">
    <text evidence="1">The sequence shown here is derived from an EMBL/GenBank/DDBJ whole genome shotgun (WGS) entry which is preliminary data.</text>
</comment>
<sequence>MERRTFLFGALGTTAALALGVSLYRPELAVEEANDEEHRLLLKVLLPVLLDGALPEMASPRDLSINRTLNAISATLKVLPQGQREELFTLLDLLENRLGLLLLTGSMTPLLLRSHAELEFMLNDWRERSIELFQLAYLGLRELILASYYSCPEHWVSLNYAKPELPGITDKR</sequence>
<protein>
    <submittedName>
        <fullName evidence="1">TAT leader-containing periplasmic protein</fullName>
    </submittedName>
</protein>
<organism evidence="1 2">
    <name type="scientific">Shewanella jiangmenensis</name>
    <dbReference type="NCBI Taxonomy" id="2837387"/>
    <lineage>
        <taxon>Bacteria</taxon>
        <taxon>Pseudomonadati</taxon>
        <taxon>Pseudomonadota</taxon>
        <taxon>Gammaproteobacteria</taxon>
        <taxon>Alteromonadales</taxon>
        <taxon>Shewanellaceae</taxon>
        <taxon>Shewanella</taxon>
    </lineage>
</organism>
<evidence type="ECO:0000313" key="1">
    <source>
        <dbReference type="EMBL" id="MBT1443818.1"/>
    </source>
</evidence>
<accession>A0ABS5V429</accession>
<gene>
    <name evidence="1" type="ORF">KJI95_04655</name>
</gene>
<keyword evidence="2" id="KW-1185">Reference proteome</keyword>
<proteinExistence type="predicted"/>